<dbReference type="Pfam" id="PF00067">
    <property type="entry name" value="p450"/>
    <property type="match status" value="1"/>
</dbReference>
<evidence type="ECO:0000256" key="2">
    <source>
        <dbReference type="ARBA" id="ARBA00022617"/>
    </source>
</evidence>
<dbReference type="EMBL" id="JAULSN010000011">
    <property type="protein sequence ID" value="KAK3361716.1"/>
    <property type="molecule type" value="Genomic_DNA"/>
</dbReference>
<evidence type="ECO:0000256" key="4">
    <source>
        <dbReference type="ARBA" id="ARBA00023004"/>
    </source>
</evidence>
<feature type="binding site" description="axial binding residue" evidence="5">
    <location>
        <position position="327"/>
    </location>
    <ligand>
        <name>heme</name>
        <dbReference type="ChEBI" id="CHEBI:30413"/>
    </ligand>
    <ligandPart>
        <name>Fe</name>
        <dbReference type="ChEBI" id="CHEBI:18248"/>
    </ligandPart>
</feature>
<dbReference type="InterPro" id="IPR002401">
    <property type="entry name" value="Cyt_P450_E_grp-I"/>
</dbReference>
<dbReference type="InterPro" id="IPR001128">
    <property type="entry name" value="Cyt_P450"/>
</dbReference>
<comment type="caution">
    <text evidence="6">The sequence shown here is derived from an EMBL/GenBank/DDBJ whole genome shotgun (WGS) entry which is preliminary data.</text>
</comment>
<reference evidence="6" key="2">
    <citation type="submission" date="2023-06" db="EMBL/GenBank/DDBJ databases">
        <authorList>
            <consortium name="Lawrence Berkeley National Laboratory"/>
            <person name="Haridas S."/>
            <person name="Hensen N."/>
            <person name="Bonometti L."/>
            <person name="Westerberg I."/>
            <person name="Brannstrom I.O."/>
            <person name="Guillou S."/>
            <person name="Cros-Aarteil S."/>
            <person name="Calhoun S."/>
            <person name="Kuo A."/>
            <person name="Mondo S."/>
            <person name="Pangilinan J."/>
            <person name="Riley R."/>
            <person name="Labutti K."/>
            <person name="Andreopoulos B."/>
            <person name="Lipzen A."/>
            <person name="Chen C."/>
            <person name="Yanf M."/>
            <person name="Daum C."/>
            <person name="Ng V."/>
            <person name="Clum A."/>
            <person name="Steindorff A."/>
            <person name="Ohm R."/>
            <person name="Martin F."/>
            <person name="Silar P."/>
            <person name="Natvig D."/>
            <person name="Lalanne C."/>
            <person name="Gautier V."/>
            <person name="Ament-Velasquez S.L."/>
            <person name="Kruys A."/>
            <person name="Hutchinson M.I."/>
            <person name="Powell A.J."/>
            <person name="Barry K."/>
            <person name="Miller A.N."/>
            <person name="Grigoriev I.V."/>
            <person name="Debuchy R."/>
            <person name="Gladieux P."/>
            <person name="Thoren M.H."/>
            <person name="Johannesson H."/>
        </authorList>
    </citation>
    <scope>NUCLEOTIDE SEQUENCE</scope>
    <source>
        <strain evidence="6">CBS 958.72</strain>
    </source>
</reference>
<comment type="cofactor">
    <cofactor evidence="5">
        <name>heme</name>
        <dbReference type="ChEBI" id="CHEBI:30413"/>
    </cofactor>
</comment>
<dbReference type="PRINTS" id="PR00385">
    <property type="entry name" value="P450"/>
</dbReference>
<dbReference type="GO" id="GO:0016705">
    <property type="term" value="F:oxidoreductase activity, acting on paired donors, with incorporation or reduction of molecular oxygen"/>
    <property type="evidence" value="ECO:0007669"/>
    <property type="project" value="InterPro"/>
</dbReference>
<gene>
    <name evidence="6" type="ORF">B0T24DRAFT_599419</name>
</gene>
<dbReference type="Proteomes" id="UP001287356">
    <property type="component" value="Unassembled WGS sequence"/>
</dbReference>
<dbReference type="PANTHER" id="PTHR24305">
    <property type="entry name" value="CYTOCHROME P450"/>
    <property type="match status" value="1"/>
</dbReference>
<dbReference type="PRINTS" id="PR00463">
    <property type="entry name" value="EP450I"/>
</dbReference>
<evidence type="ECO:0000313" key="6">
    <source>
        <dbReference type="EMBL" id="KAK3361716.1"/>
    </source>
</evidence>
<keyword evidence="7" id="KW-1185">Reference proteome</keyword>
<comment type="similarity">
    <text evidence="1">Belongs to the cytochrome P450 family.</text>
</comment>
<dbReference type="AlphaFoldDB" id="A0AAE0MYG2"/>
<accession>A0AAE0MYG2</accession>
<protein>
    <submittedName>
        <fullName evidence="6">Cytochrome P450</fullName>
    </submittedName>
</protein>
<evidence type="ECO:0000313" key="7">
    <source>
        <dbReference type="Proteomes" id="UP001287356"/>
    </source>
</evidence>
<dbReference type="GO" id="GO:0004497">
    <property type="term" value="F:monooxygenase activity"/>
    <property type="evidence" value="ECO:0007669"/>
    <property type="project" value="InterPro"/>
</dbReference>
<dbReference type="GO" id="GO:0020037">
    <property type="term" value="F:heme binding"/>
    <property type="evidence" value="ECO:0007669"/>
    <property type="project" value="InterPro"/>
</dbReference>
<evidence type="ECO:0000256" key="1">
    <source>
        <dbReference type="ARBA" id="ARBA00010617"/>
    </source>
</evidence>
<dbReference type="InterPro" id="IPR036396">
    <property type="entry name" value="Cyt_P450_sf"/>
</dbReference>
<keyword evidence="4 5" id="KW-0408">Iron</keyword>
<dbReference type="Gene3D" id="1.10.630.10">
    <property type="entry name" value="Cytochrome P450"/>
    <property type="match status" value="1"/>
</dbReference>
<keyword evidence="2 5" id="KW-0349">Heme</keyword>
<evidence type="ECO:0000256" key="3">
    <source>
        <dbReference type="ARBA" id="ARBA00022723"/>
    </source>
</evidence>
<evidence type="ECO:0000256" key="5">
    <source>
        <dbReference type="PIRSR" id="PIRSR602401-1"/>
    </source>
</evidence>
<dbReference type="InterPro" id="IPR050121">
    <property type="entry name" value="Cytochrome_P450_monoxygenase"/>
</dbReference>
<sequence>MADNVHEKWLQWNREYGHVFQTRKRLAPAFRPEAVSLQYPYFAKHLTNLIKLLDAAAGGNNPVDMSSLHVRLTLDFMGDIAYGVELDALSEGGECRIVKLLDTILPELMKCGFFPLRSKIPILARTREMHRAIAEIRMMAENAIQNARQNRGDSSESEEKPSNRIFDILTRQKEPDGNFTFSSKELVDNYVAGADTTAHTMSFLIYEVLRNPDILATLHSELDARIPFGVKIPSLEQVKLPYSGMLLKETLRYNSTGFGTFRICPQDTEISSTVPPANTTLALWNPAVHRDPRLWKDLDTFDPERWRSNERKMRGSYFPFYYGPRNCLG</sequence>
<dbReference type="PANTHER" id="PTHR24305:SF166">
    <property type="entry name" value="CYTOCHROME P450 12A4, MITOCHONDRIAL-RELATED"/>
    <property type="match status" value="1"/>
</dbReference>
<keyword evidence="3 5" id="KW-0479">Metal-binding</keyword>
<dbReference type="GO" id="GO:0005506">
    <property type="term" value="F:iron ion binding"/>
    <property type="evidence" value="ECO:0007669"/>
    <property type="project" value="InterPro"/>
</dbReference>
<proteinExistence type="inferred from homology"/>
<dbReference type="SUPFAM" id="SSF48264">
    <property type="entry name" value="Cytochrome P450"/>
    <property type="match status" value="1"/>
</dbReference>
<organism evidence="6 7">
    <name type="scientific">Lasiosphaeria ovina</name>
    <dbReference type="NCBI Taxonomy" id="92902"/>
    <lineage>
        <taxon>Eukaryota</taxon>
        <taxon>Fungi</taxon>
        <taxon>Dikarya</taxon>
        <taxon>Ascomycota</taxon>
        <taxon>Pezizomycotina</taxon>
        <taxon>Sordariomycetes</taxon>
        <taxon>Sordariomycetidae</taxon>
        <taxon>Sordariales</taxon>
        <taxon>Lasiosphaeriaceae</taxon>
        <taxon>Lasiosphaeria</taxon>
    </lineage>
</organism>
<reference evidence="6" key="1">
    <citation type="journal article" date="2023" name="Mol. Phylogenet. Evol.">
        <title>Genome-scale phylogeny and comparative genomics of the fungal order Sordariales.</title>
        <authorList>
            <person name="Hensen N."/>
            <person name="Bonometti L."/>
            <person name="Westerberg I."/>
            <person name="Brannstrom I.O."/>
            <person name="Guillou S."/>
            <person name="Cros-Aarteil S."/>
            <person name="Calhoun S."/>
            <person name="Haridas S."/>
            <person name="Kuo A."/>
            <person name="Mondo S."/>
            <person name="Pangilinan J."/>
            <person name="Riley R."/>
            <person name="LaButti K."/>
            <person name="Andreopoulos B."/>
            <person name="Lipzen A."/>
            <person name="Chen C."/>
            <person name="Yan M."/>
            <person name="Daum C."/>
            <person name="Ng V."/>
            <person name="Clum A."/>
            <person name="Steindorff A."/>
            <person name="Ohm R.A."/>
            <person name="Martin F."/>
            <person name="Silar P."/>
            <person name="Natvig D.O."/>
            <person name="Lalanne C."/>
            <person name="Gautier V."/>
            <person name="Ament-Velasquez S.L."/>
            <person name="Kruys A."/>
            <person name="Hutchinson M.I."/>
            <person name="Powell A.J."/>
            <person name="Barry K."/>
            <person name="Miller A.N."/>
            <person name="Grigoriev I.V."/>
            <person name="Debuchy R."/>
            <person name="Gladieux P."/>
            <person name="Hiltunen Thoren M."/>
            <person name="Johannesson H."/>
        </authorList>
    </citation>
    <scope>NUCLEOTIDE SEQUENCE</scope>
    <source>
        <strain evidence="6">CBS 958.72</strain>
    </source>
</reference>
<name>A0AAE0MYG2_9PEZI</name>